<protein>
    <submittedName>
        <fullName evidence="2">Uncharacterized protein</fullName>
    </submittedName>
</protein>
<evidence type="ECO:0000256" key="1">
    <source>
        <dbReference type="SAM" id="MobiDB-lite"/>
    </source>
</evidence>
<proteinExistence type="predicted"/>
<organism evidence="2">
    <name type="scientific">bioreactor metagenome</name>
    <dbReference type="NCBI Taxonomy" id="1076179"/>
    <lineage>
        <taxon>unclassified sequences</taxon>
        <taxon>metagenomes</taxon>
        <taxon>ecological metagenomes</taxon>
    </lineage>
</organism>
<evidence type="ECO:0000313" key="2">
    <source>
        <dbReference type="EMBL" id="MPN52798.1"/>
    </source>
</evidence>
<dbReference type="PANTHER" id="PTHR35850">
    <property type="entry name" value="CYTOPLASMIC PROTEIN-RELATED"/>
    <property type="match status" value="1"/>
</dbReference>
<dbReference type="InterPro" id="IPR008312">
    <property type="entry name" value="T6SS_TssB1"/>
</dbReference>
<dbReference type="AlphaFoldDB" id="A0A645INA0"/>
<feature type="region of interest" description="Disordered" evidence="1">
    <location>
        <begin position="148"/>
        <end position="172"/>
    </location>
</feature>
<dbReference type="PANTHER" id="PTHR35850:SF1">
    <property type="entry name" value="TYPE VI SECRETION SYSTEM SHEATH PROTEIN TSSB1"/>
    <property type="match status" value="1"/>
</dbReference>
<dbReference type="Pfam" id="PF05591">
    <property type="entry name" value="T6SS_VipA"/>
    <property type="match status" value="1"/>
</dbReference>
<gene>
    <name evidence="2" type="ORF">SDC9_200461</name>
</gene>
<reference evidence="2" key="1">
    <citation type="submission" date="2019-08" db="EMBL/GenBank/DDBJ databases">
        <authorList>
            <person name="Kucharzyk K."/>
            <person name="Murdoch R.W."/>
            <person name="Higgins S."/>
            <person name="Loffler F."/>
        </authorList>
    </citation>
    <scope>NUCLEOTIDE SEQUENCE</scope>
</reference>
<feature type="compositionally biased region" description="Basic and acidic residues" evidence="1">
    <location>
        <begin position="148"/>
        <end position="160"/>
    </location>
</feature>
<comment type="caution">
    <text evidence="2">The sequence shown here is derived from an EMBL/GenBank/DDBJ whole genome shotgun (WGS) entry which is preliminary data.</text>
</comment>
<dbReference type="EMBL" id="VSSQ01119244">
    <property type="protein sequence ID" value="MPN52798.1"/>
    <property type="molecule type" value="Genomic_DNA"/>
</dbReference>
<sequence length="172" mass="19369">MMMALPHLRLIIELCMGVMTGFVVGVMADLSGENRESLAPIEERDFIDIDDETFDKRMAQIAPKVAFYCEDTLTDDDPGALIDVNLTFNSMQDFEPGEIARRIPELAALLKARNELKELTTYMDGKMAAQDLIEQILTNTKYTGKELEVRDDADWPKAPEEDLPAAQDKQPE</sequence>
<name>A0A645INA0_9ZZZZ</name>
<dbReference type="NCBIfam" id="TIGR03358">
    <property type="entry name" value="VI_chp_5"/>
    <property type="match status" value="1"/>
</dbReference>
<accession>A0A645INA0</accession>